<dbReference type="EMBL" id="CANTFL010001446">
    <property type="protein sequence ID" value="CAI5740885.1"/>
    <property type="molecule type" value="Genomic_DNA"/>
</dbReference>
<name>A0AAV0UX73_HYABA</name>
<comment type="caution">
    <text evidence="2">The sequence shown here is derived from an EMBL/GenBank/DDBJ whole genome shotgun (WGS) entry which is preliminary data.</text>
</comment>
<accession>A0AAV0UX73</accession>
<sequence length="94" mass="11031">MRAVARTAGIETQLKKGFLHVEQLQQLSHRYSEQTCLVWVQRFLASDGEKLDVELRKRREPQPSRLELMMILIVEAERAEKNEFVDKHKDALRG</sequence>
<gene>
    <name evidence="1" type="ORF">HBR001_LOCUS8299</name>
    <name evidence="2" type="ORF">HBR001_LOCUS8300</name>
</gene>
<evidence type="ECO:0000313" key="3">
    <source>
        <dbReference type="Proteomes" id="UP001162031"/>
    </source>
</evidence>
<evidence type="ECO:0000313" key="2">
    <source>
        <dbReference type="EMBL" id="CAI5740888.1"/>
    </source>
</evidence>
<reference evidence="2" key="1">
    <citation type="submission" date="2022-12" db="EMBL/GenBank/DDBJ databases">
        <authorList>
            <person name="Webb A."/>
        </authorList>
    </citation>
    <scope>NUCLEOTIDE SEQUENCE</scope>
    <source>
        <strain evidence="2">Hp1</strain>
    </source>
</reference>
<dbReference type="EMBL" id="CANTFL010001446">
    <property type="protein sequence ID" value="CAI5740888.1"/>
    <property type="molecule type" value="Genomic_DNA"/>
</dbReference>
<protein>
    <recommendedName>
        <fullName evidence="4">HTH CENPB-type domain-containing protein</fullName>
    </recommendedName>
</protein>
<proteinExistence type="predicted"/>
<evidence type="ECO:0000313" key="1">
    <source>
        <dbReference type="EMBL" id="CAI5740885.1"/>
    </source>
</evidence>
<dbReference type="Proteomes" id="UP001162031">
    <property type="component" value="Unassembled WGS sequence"/>
</dbReference>
<organism evidence="2 3">
    <name type="scientific">Hyaloperonospora brassicae</name>
    <name type="common">Brassica downy mildew</name>
    <name type="synonym">Peronospora brassicae</name>
    <dbReference type="NCBI Taxonomy" id="162125"/>
    <lineage>
        <taxon>Eukaryota</taxon>
        <taxon>Sar</taxon>
        <taxon>Stramenopiles</taxon>
        <taxon>Oomycota</taxon>
        <taxon>Peronosporomycetes</taxon>
        <taxon>Peronosporales</taxon>
        <taxon>Peronosporaceae</taxon>
        <taxon>Hyaloperonospora</taxon>
    </lineage>
</organism>
<dbReference type="AlphaFoldDB" id="A0AAV0UX73"/>
<evidence type="ECO:0008006" key="4">
    <source>
        <dbReference type="Google" id="ProtNLM"/>
    </source>
</evidence>
<keyword evidence="3" id="KW-1185">Reference proteome</keyword>